<dbReference type="SUPFAM" id="SSF53474">
    <property type="entry name" value="alpha/beta-Hydrolases"/>
    <property type="match status" value="1"/>
</dbReference>
<dbReference type="PRINTS" id="PR00111">
    <property type="entry name" value="ABHYDROLASE"/>
</dbReference>
<dbReference type="PANTHER" id="PTHR43798:SF33">
    <property type="entry name" value="HYDROLASE, PUTATIVE (AFU_ORTHOLOGUE AFUA_2G14860)-RELATED"/>
    <property type="match status" value="1"/>
</dbReference>
<dbReference type="InterPro" id="IPR050266">
    <property type="entry name" value="AB_hydrolase_sf"/>
</dbReference>
<dbReference type="OrthoDB" id="63962at2"/>
<accession>A0A5C8HR52</accession>
<dbReference type="AlphaFoldDB" id="A0A5C8HR52"/>
<dbReference type="InterPro" id="IPR029058">
    <property type="entry name" value="AB_hydrolase_fold"/>
</dbReference>
<evidence type="ECO:0000313" key="3">
    <source>
        <dbReference type="Proteomes" id="UP000321196"/>
    </source>
</evidence>
<keyword evidence="3" id="KW-1185">Reference proteome</keyword>
<proteinExistence type="predicted"/>
<comment type="caution">
    <text evidence="2">The sequence shown here is derived from an EMBL/GenBank/DDBJ whole genome shotgun (WGS) entry which is preliminary data.</text>
</comment>
<sequence>MSEQHTYSVVTVPVSGGELTVGVWEPVGEITDTIVAIHGVTASHLAWMDVVPTLPGVRIIAPDLRGRGRSNQIDGPAGMAAHAADIIAVMDAFGLANTTLVGHSMGAFVSVVTAYLHPDRISRLVLIDGGLPLDVPAGLSAEELVQHILGPTAARLDMRFASVDDYLALWRAHPAFANAWTPALEQYLAYDLVPDGSGALRPATSYAVTVDDTVDLNTGSLPRDAVAGISVPTVFVWVPRGLQNETPGLYSPEQVARLEEALPSVRFRFVEDLNHYTIVMSDRGASAVAPIIAAELAELHV</sequence>
<dbReference type="Pfam" id="PF00561">
    <property type="entry name" value="Abhydrolase_1"/>
    <property type="match status" value="1"/>
</dbReference>
<dbReference type="PANTHER" id="PTHR43798">
    <property type="entry name" value="MONOACYLGLYCEROL LIPASE"/>
    <property type="match status" value="1"/>
</dbReference>
<gene>
    <name evidence="2" type="ORF">FVP60_02365</name>
</gene>
<dbReference type="InterPro" id="IPR000073">
    <property type="entry name" value="AB_hydrolase_1"/>
</dbReference>
<dbReference type="EMBL" id="VRSW01000001">
    <property type="protein sequence ID" value="TXK05849.1"/>
    <property type="molecule type" value="Genomic_DNA"/>
</dbReference>
<dbReference type="Proteomes" id="UP000321196">
    <property type="component" value="Unassembled WGS sequence"/>
</dbReference>
<keyword evidence="2" id="KW-0378">Hydrolase</keyword>
<evidence type="ECO:0000259" key="1">
    <source>
        <dbReference type="Pfam" id="PF00561"/>
    </source>
</evidence>
<dbReference type="GO" id="GO:0016787">
    <property type="term" value="F:hydrolase activity"/>
    <property type="evidence" value="ECO:0007669"/>
    <property type="project" value="UniProtKB-KW"/>
</dbReference>
<dbReference type="RefSeq" id="WP_147824659.1">
    <property type="nucleotide sequence ID" value="NZ_BAAARG010000001.1"/>
</dbReference>
<reference evidence="2 3" key="1">
    <citation type="submission" date="2019-08" db="EMBL/GenBank/DDBJ databases">
        <authorList>
            <person name="Dong K."/>
        </authorList>
    </citation>
    <scope>NUCLEOTIDE SEQUENCE [LARGE SCALE GENOMIC DNA]</scope>
    <source>
        <strain evidence="2 3">M4-8</strain>
    </source>
</reference>
<dbReference type="GO" id="GO:0016020">
    <property type="term" value="C:membrane"/>
    <property type="evidence" value="ECO:0007669"/>
    <property type="project" value="TreeGrafter"/>
</dbReference>
<dbReference type="Gene3D" id="3.40.50.1820">
    <property type="entry name" value="alpha/beta hydrolase"/>
    <property type="match status" value="1"/>
</dbReference>
<protein>
    <submittedName>
        <fullName evidence="2">Alpha/beta hydrolase</fullName>
    </submittedName>
</protein>
<organism evidence="2 3">
    <name type="scientific">Microbacterium mitrae</name>
    <dbReference type="NCBI Taxonomy" id="664640"/>
    <lineage>
        <taxon>Bacteria</taxon>
        <taxon>Bacillati</taxon>
        <taxon>Actinomycetota</taxon>
        <taxon>Actinomycetes</taxon>
        <taxon>Micrococcales</taxon>
        <taxon>Microbacteriaceae</taxon>
        <taxon>Microbacterium</taxon>
    </lineage>
</organism>
<evidence type="ECO:0000313" key="2">
    <source>
        <dbReference type="EMBL" id="TXK05849.1"/>
    </source>
</evidence>
<name>A0A5C8HR52_9MICO</name>
<feature type="domain" description="AB hydrolase-1" evidence="1">
    <location>
        <begin position="33"/>
        <end position="144"/>
    </location>
</feature>